<organism evidence="3 4">
    <name type="scientific">Collybiopsis luxurians FD-317 M1</name>
    <dbReference type="NCBI Taxonomy" id="944289"/>
    <lineage>
        <taxon>Eukaryota</taxon>
        <taxon>Fungi</taxon>
        <taxon>Dikarya</taxon>
        <taxon>Basidiomycota</taxon>
        <taxon>Agaricomycotina</taxon>
        <taxon>Agaricomycetes</taxon>
        <taxon>Agaricomycetidae</taxon>
        <taxon>Agaricales</taxon>
        <taxon>Marasmiineae</taxon>
        <taxon>Omphalotaceae</taxon>
        <taxon>Collybiopsis</taxon>
        <taxon>Collybiopsis luxurians</taxon>
    </lineage>
</organism>
<sequence length="547" mass="59221">MPLHEPKITSSNRSRSNSYRPPAPHSSSQTSDSQLGMKEATSHQSPHSGGPVLPTVRFIEPASASPNPFPAPLSSIPPHLRSAKQRTPTPYPMHEELSAESADEACSQSSVPRHLNHARIPTPHPLNGASSLDNLPPGLTVPLSSHPTKQRIPTPYPTVNTVDFDDESGEVVFETANVSSLRPRPGLKRSNLSDSVTVEPACEELEESGSTVRPKKKPKKMYSGLQDSPELSYSPAVRFGVEPTAGDSVDRFQFGSVSANASQESSGNEHDSSYGHHTLRPNLSDKLFSQTEVDTASAAKAGSQHADHMLRDSVIPEREPDTVPTIPSELSSRSGSVSPPASLDIFNPFEDPSEDVESSDESSSFYSFRRTSSLSSSSTVLSDTSPSPKKWEEAFDPDFVRSSSPSADLSSLATRLSSLDEAVARMASSEIGLGLPSTTLVTLGSKEGTVSRVRRDVLGHDSLQDEDRVSQIILNGPELRNGSPAVRMPSWDFGDGSEEDEDASLSVWGKMKSWVKEAECRDYINLAMGGGALTFMCFTLYKYFHRR</sequence>
<feature type="compositionally biased region" description="Low complexity" evidence="1">
    <location>
        <begin position="327"/>
        <end position="342"/>
    </location>
</feature>
<keyword evidence="2" id="KW-0472">Membrane</keyword>
<feature type="compositionally biased region" description="Polar residues" evidence="1">
    <location>
        <begin position="25"/>
        <end position="34"/>
    </location>
</feature>
<dbReference type="AlphaFoldDB" id="A0A0D0CAW7"/>
<evidence type="ECO:0000256" key="1">
    <source>
        <dbReference type="SAM" id="MobiDB-lite"/>
    </source>
</evidence>
<dbReference type="OrthoDB" id="10654362at2759"/>
<proteinExistence type="predicted"/>
<feature type="region of interest" description="Disordered" evidence="1">
    <location>
        <begin position="1"/>
        <end position="163"/>
    </location>
</feature>
<evidence type="ECO:0000313" key="4">
    <source>
        <dbReference type="Proteomes" id="UP000053593"/>
    </source>
</evidence>
<feature type="compositionally biased region" description="Acidic residues" evidence="1">
    <location>
        <begin position="351"/>
        <end position="360"/>
    </location>
</feature>
<evidence type="ECO:0000256" key="2">
    <source>
        <dbReference type="SAM" id="Phobius"/>
    </source>
</evidence>
<feature type="compositionally biased region" description="Polar residues" evidence="1">
    <location>
        <begin position="255"/>
        <end position="266"/>
    </location>
</feature>
<feature type="transmembrane region" description="Helical" evidence="2">
    <location>
        <begin position="523"/>
        <end position="544"/>
    </location>
</feature>
<keyword evidence="4" id="KW-1185">Reference proteome</keyword>
<keyword evidence="2" id="KW-0812">Transmembrane</keyword>
<dbReference type="HOGENOM" id="CLU_497874_0_0_1"/>
<accession>A0A0D0CAW7</accession>
<name>A0A0D0CAW7_9AGAR</name>
<evidence type="ECO:0000313" key="3">
    <source>
        <dbReference type="EMBL" id="KIK55187.1"/>
    </source>
</evidence>
<reference evidence="3 4" key="1">
    <citation type="submission" date="2014-04" db="EMBL/GenBank/DDBJ databases">
        <title>Evolutionary Origins and Diversification of the Mycorrhizal Mutualists.</title>
        <authorList>
            <consortium name="DOE Joint Genome Institute"/>
            <consortium name="Mycorrhizal Genomics Consortium"/>
            <person name="Kohler A."/>
            <person name="Kuo A."/>
            <person name="Nagy L.G."/>
            <person name="Floudas D."/>
            <person name="Copeland A."/>
            <person name="Barry K.W."/>
            <person name="Cichocki N."/>
            <person name="Veneault-Fourrey C."/>
            <person name="LaButti K."/>
            <person name="Lindquist E.A."/>
            <person name="Lipzen A."/>
            <person name="Lundell T."/>
            <person name="Morin E."/>
            <person name="Murat C."/>
            <person name="Riley R."/>
            <person name="Ohm R."/>
            <person name="Sun H."/>
            <person name="Tunlid A."/>
            <person name="Henrissat B."/>
            <person name="Grigoriev I.V."/>
            <person name="Hibbett D.S."/>
            <person name="Martin F."/>
        </authorList>
    </citation>
    <scope>NUCLEOTIDE SEQUENCE [LARGE SCALE GENOMIC DNA]</scope>
    <source>
        <strain evidence="3 4">FD-317 M1</strain>
    </source>
</reference>
<feature type="compositionally biased region" description="Basic and acidic residues" evidence="1">
    <location>
        <begin position="305"/>
        <end position="321"/>
    </location>
</feature>
<feature type="region of interest" description="Disordered" evidence="1">
    <location>
        <begin position="200"/>
        <end position="362"/>
    </location>
</feature>
<dbReference type="EMBL" id="KN834809">
    <property type="protein sequence ID" value="KIK55187.1"/>
    <property type="molecule type" value="Genomic_DNA"/>
</dbReference>
<gene>
    <name evidence="3" type="ORF">GYMLUDRAFT_87788</name>
</gene>
<protein>
    <submittedName>
        <fullName evidence="3">Uncharacterized protein</fullName>
    </submittedName>
</protein>
<keyword evidence="2" id="KW-1133">Transmembrane helix</keyword>
<dbReference type="Proteomes" id="UP000053593">
    <property type="component" value="Unassembled WGS sequence"/>
</dbReference>